<evidence type="ECO:0000313" key="1">
    <source>
        <dbReference type="EMBL" id="KAH6936520.1"/>
    </source>
</evidence>
<reference evidence="1" key="1">
    <citation type="submission" date="2020-05" db="EMBL/GenBank/DDBJ databases">
        <title>Large-scale comparative analyses of tick genomes elucidate their genetic diversity and vector capacities.</title>
        <authorList>
            <person name="Jia N."/>
            <person name="Wang J."/>
            <person name="Shi W."/>
            <person name="Du L."/>
            <person name="Sun Y."/>
            <person name="Zhan W."/>
            <person name="Jiang J."/>
            <person name="Wang Q."/>
            <person name="Zhang B."/>
            <person name="Ji P."/>
            <person name="Sakyi L.B."/>
            <person name="Cui X."/>
            <person name="Yuan T."/>
            <person name="Jiang B."/>
            <person name="Yang W."/>
            <person name="Lam T.T.-Y."/>
            <person name="Chang Q."/>
            <person name="Ding S."/>
            <person name="Wang X."/>
            <person name="Zhu J."/>
            <person name="Ruan X."/>
            <person name="Zhao L."/>
            <person name="Wei J."/>
            <person name="Que T."/>
            <person name="Du C."/>
            <person name="Cheng J."/>
            <person name="Dai P."/>
            <person name="Han X."/>
            <person name="Huang E."/>
            <person name="Gao Y."/>
            <person name="Liu J."/>
            <person name="Shao H."/>
            <person name="Ye R."/>
            <person name="Li L."/>
            <person name="Wei W."/>
            <person name="Wang X."/>
            <person name="Wang C."/>
            <person name="Yang T."/>
            <person name="Huo Q."/>
            <person name="Li W."/>
            <person name="Guo W."/>
            <person name="Chen H."/>
            <person name="Zhou L."/>
            <person name="Ni X."/>
            <person name="Tian J."/>
            <person name="Zhou Y."/>
            <person name="Sheng Y."/>
            <person name="Liu T."/>
            <person name="Pan Y."/>
            <person name="Xia L."/>
            <person name="Li J."/>
            <person name="Zhao F."/>
            <person name="Cao W."/>
        </authorList>
    </citation>
    <scope>NUCLEOTIDE SEQUENCE</scope>
    <source>
        <strain evidence="1">Hyas-2018</strain>
    </source>
</reference>
<comment type="caution">
    <text evidence="1">The sequence shown here is derived from an EMBL/GenBank/DDBJ whole genome shotgun (WGS) entry which is preliminary data.</text>
</comment>
<accession>A0ACB7SPB3</accession>
<evidence type="ECO:0000313" key="2">
    <source>
        <dbReference type="Proteomes" id="UP000821845"/>
    </source>
</evidence>
<keyword evidence="2" id="KW-1185">Reference proteome</keyword>
<protein>
    <submittedName>
        <fullName evidence="1">Uncharacterized protein</fullName>
    </submittedName>
</protein>
<proteinExistence type="predicted"/>
<gene>
    <name evidence="1" type="ORF">HPB50_018902</name>
</gene>
<organism evidence="1 2">
    <name type="scientific">Hyalomma asiaticum</name>
    <name type="common">Tick</name>
    <dbReference type="NCBI Taxonomy" id="266040"/>
    <lineage>
        <taxon>Eukaryota</taxon>
        <taxon>Metazoa</taxon>
        <taxon>Ecdysozoa</taxon>
        <taxon>Arthropoda</taxon>
        <taxon>Chelicerata</taxon>
        <taxon>Arachnida</taxon>
        <taxon>Acari</taxon>
        <taxon>Parasitiformes</taxon>
        <taxon>Ixodida</taxon>
        <taxon>Ixodoidea</taxon>
        <taxon>Ixodidae</taxon>
        <taxon>Hyalomminae</taxon>
        <taxon>Hyalomma</taxon>
    </lineage>
</organism>
<sequence length="419" mass="47674">MQPMTTTAHDRGRSMQPEHMENVKRGRVNETLHPPKPADLPLTGQPCIEDRSTRVHGELALPPAPLDILALPHSIVDFSVSRENFSKRPALYLCFGSREQYRTIRLVSCPVYITVLSSSGGDRLVPALCDLLAEDFSLHLRYVWPSESSLEDDGLTRAATCCDVWKWSLARRCHRRYLSGTVLNVRHIGWQQRLWQQASVAKTHAFHYAELSREVDALRKEVVEMRKSLEMFNSLYEKVKQDQEALALDNKALKKENEDLARRLAESEQYSRINNIEIKGIPCAQGEDCKAILQKIGDKIGCPVTPADIDVIHRVPAKKDKNIIARFCVRTKKADFISKARKARLTTTDLDLPQTPAVPIYINEHLTPDNKRLFAQALALKKEKKWKFLWTDGCRIKARKAEDSRVCVIGSTRDLSKIC</sequence>
<dbReference type="EMBL" id="CM023483">
    <property type="protein sequence ID" value="KAH6936520.1"/>
    <property type="molecule type" value="Genomic_DNA"/>
</dbReference>
<dbReference type="Proteomes" id="UP000821845">
    <property type="component" value="Chromosome 3"/>
</dbReference>
<name>A0ACB7SPB3_HYAAI</name>